<evidence type="ECO:0000313" key="2">
    <source>
        <dbReference type="Proteomes" id="UP001143543"/>
    </source>
</evidence>
<proteinExistence type="predicted"/>
<keyword evidence="2" id="KW-1185">Reference proteome</keyword>
<sequence length="152" mass="17000">MAMKKILFIFLILSIGLMGCEELNTIKRKINRAHNVSVYAVAISPTAPEAQDSLKQYILDFEITDTLPVNDTDLAALKKAFVNEDNYDSLHIKRCPFIGSYAVTFDDKVTAILSKSSCAKIKAKITKKDTLYAFDLSSDNDIYKVLDSLQPK</sequence>
<organism evidence="1 2">
    <name type="scientific">Neptunitalea lumnitzerae</name>
    <dbReference type="NCBI Taxonomy" id="2965509"/>
    <lineage>
        <taxon>Bacteria</taxon>
        <taxon>Pseudomonadati</taxon>
        <taxon>Bacteroidota</taxon>
        <taxon>Flavobacteriia</taxon>
        <taxon>Flavobacteriales</taxon>
        <taxon>Flavobacteriaceae</taxon>
        <taxon>Neptunitalea</taxon>
    </lineage>
</organism>
<comment type="caution">
    <text evidence="1">The sequence shown here is derived from an EMBL/GenBank/DDBJ whole genome shotgun (WGS) entry which is preliminary data.</text>
</comment>
<dbReference type="Proteomes" id="UP001143543">
    <property type="component" value="Unassembled WGS sequence"/>
</dbReference>
<evidence type="ECO:0000313" key="1">
    <source>
        <dbReference type="EMBL" id="GLB47846.1"/>
    </source>
</evidence>
<name>A0ABQ5MEV3_9FLAO</name>
<gene>
    <name evidence="1" type="ORF">Y10_02140</name>
</gene>
<protein>
    <submittedName>
        <fullName evidence="1">Uncharacterized protein</fullName>
    </submittedName>
</protein>
<accession>A0ABQ5MEV3</accession>
<reference evidence="1" key="1">
    <citation type="submission" date="2022-07" db="EMBL/GenBank/DDBJ databases">
        <title>Taxonomy of Novel Oxalotrophic and Methylotrophic Bacteria.</title>
        <authorList>
            <person name="Sahin N."/>
            <person name="Tani A."/>
        </authorList>
    </citation>
    <scope>NUCLEOTIDE SEQUENCE</scope>
    <source>
        <strain evidence="1">Y10</strain>
    </source>
</reference>
<dbReference type="PROSITE" id="PS51257">
    <property type="entry name" value="PROKAR_LIPOPROTEIN"/>
    <property type="match status" value="1"/>
</dbReference>
<dbReference type="EMBL" id="BRVO01000001">
    <property type="protein sequence ID" value="GLB47846.1"/>
    <property type="molecule type" value="Genomic_DNA"/>
</dbReference>